<keyword evidence="5 9" id="KW-0378">Hydrolase</keyword>
<dbReference type="Gene3D" id="3.40.630.10">
    <property type="entry name" value="Zn peptidases"/>
    <property type="match status" value="1"/>
</dbReference>
<dbReference type="GO" id="GO:0046872">
    <property type="term" value="F:metal ion binding"/>
    <property type="evidence" value="ECO:0007669"/>
    <property type="project" value="UniProtKB-UniRule"/>
</dbReference>
<evidence type="ECO:0000313" key="10">
    <source>
        <dbReference type="Proteomes" id="UP000001137"/>
    </source>
</evidence>
<dbReference type="InterPro" id="IPR051464">
    <property type="entry name" value="Peptidase_M42_aminopept"/>
</dbReference>
<dbReference type="GO" id="GO:0004177">
    <property type="term" value="F:aminopeptidase activity"/>
    <property type="evidence" value="ECO:0007669"/>
    <property type="project" value="UniProtKB-UniRule"/>
</dbReference>
<dbReference type="HOGENOM" id="CLU_047249_1_0_2"/>
<accession>A8MDC6</accession>
<dbReference type="Proteomes" id="UP000001137">
    <property type="component" value="Chromosome"/>
</dbReference>
<dbReference type="AlphaFoldDB" id="A8MDC6"/>
<comment type="cofactor">
    <cofactor evidence="8">
        <name>a divalent metal cation</name>
        <dbReference type="ChEBI" id="CHEBI:60240"/>
    </cofactor>
    <text evidence="8">Binds 2 divalent metal cations per subunit.</text>
</comment>
<keyword evidence="4 8" id="KW-0479">Metal-binding</keyword>
<dbReference type="eggNOG" id="arCOG01518">
    <property type="taxonomic scope" value="Archaea"/>
</dbReference>
<dbReference type="PANTHER" id="PTHR32481:SF0">
    <property type="entry name" value="AMINOPEPTIDASE YPDE-RELATED"/>
    <property type="match status" value="1"/>
</dbReference>
<evidence type="ECO:0000256" key="2">
    <source>
        <dbReference type="ARBA" id="ARBA00022438"/>
    </source>
</evidence>
<keyword evidence="9" id="KW-0326">Glycosidase</keyword>
<name>A8MDC6_CALMQ</name>
<feature type="binding site" evidence="8">
    <location>
        <position position="79"/>
    </location>
    <ligand>
        <name>Zn(2+)</name>
        <dbReference type="ChEBI" id="CHEBI:29105"/>
        <label>1</label>
    </ligand>
</feature>
<feature type="active site" description="Proton acceptor" evidence="7">
    <location>
        <position position="223"/>
    </location>
</feature>
<keyword evidence="2" id="KW-0031">Aminopeptidase</keyword>
<dbReference type="GO" id="GO:0006508">
    <property type="term" value="P:proteolysis"/>
    <property type="evidence" value="ECO:0007669"/>
    <property type="project" value="UniProtKB-KW"/>
</dbReference>
<feature type="binding site" evidence="8">
    <location>
        <position position="224"/>
    </location>
    <ligand>
        <name>Zn(2+)</name>
        <dbReference type="ChEBI" id="CHEBI:29105"/>
        <label>2</label>
    </ligand>
</feature>
<dbReference type="Pfam" id="PF05343">
    <property type="entry name" value="Peptidase_M42"/>
    <property type="match status" value="1"/>
</dbReference>
<dbReference type="GO" id="GO:0008810">
    <property type="term" value="F:cellulase activity"/>
    <property type="evidence" value="ECO:0007669"/>
    <property type="project" value="UniProtKB-EC"/>
</dbReference>
<dbReference type="SUPFAM" id="SSF53187">
    <property type="entry name" value="Zn-dependent exopeptidases"/>
    <property type="match status" value="1"/>
</dbReference>
<proteinExistence type="inferred from homology"/>
<keyword evidence="10" id="KW-1185">Reference proteome</keyword>
<evidence type="ECO:0000256" key="3">
    <source>
        <dbReference type="ARBA" id="ARBA00022670"/>
    </source>
</evidence>
<reference evidence="9 10" key="1">
    <citation type="submission" date="2007-10" db="EMBL/GenBank/DDBJ databases">
        <title>Complete sequence of Caldivirga maquilingensis IC-167.</title>
        <authorList>
            <consortium name="US DOE Joint Genome Institute"/>
            <person name="Copeland A."/>
            <person name="Lucas S."/>
            <person name="Lapidus A."/>
            <person name="Barry K."/>
            <person name="Glavina del Rio T."/>
            <person name="Dalin E."/>
            <person name="Tice H."/>
            <person name="Pitluck S."/>
            <person name="Saunders E."/>
            <person name="Brettin T."/>
            <person name="Bruce D."/>
            <person name="Detter J.C."/>
            <person name="Han C."/>
            <person name="Schmutz J."/>
            <person name="Larimer F."/>
            <person name="Land M."/>
            <person name="Hauser L."/>
            <person name="Kyrpides N."/>
            <person name="Ivanova N."/>
            <person name="Biddle J.F."/>
            <person name="Zhang Z."/>
            <person name="Fitz-Gibbon S.T."/>
            <person name="Lowe T.M."/>
            <person name="Saltikov C."/>
            <person name="House C.H."/>
            <person name="Richardson P."/>
        </authorList>
    </citation>
    <scope>NUCLEOTIDE SEQUENCE [LARGE SCALE GENOMIC DNA]</scope>
    <source>
        <strain evidence="10">ATCC 700844 / DSM 13496 / JCM 10307 / IC-167</strain>
    </source>
</reference>
<dbReference type="InterPro" id="IPR023367">
    <property type="entry name" value="Peptidase_M42_dom2"/>
</dbReference>
<evidence type="ECO:0000256" key="6">
    <source>
        <dbReference type="PIRNR" id="PIRNR001123"/>
    </source>
</evidence>
<dbReference type="CDD" id="cd05656">
    <property type="entry name" value="M42_Frv"/>
    <property type="match status" value="1"/>
</dbReference>
<comment type="similarity">
    <text evidence="1 6">Belongs to the peptidase M42 family.</text>
</comment>
<gene>
    <name evidence="9" type="ordered locus">Cmaq_0950</name>
</gene>
<dbReference type="InterPro" id="IPR008007">
    <property type="entry name" value="Peptidase_M42"/>
</dbReference>
<dbReference type="Gene3D" id="2.40.30.40">
    <property type="entry name" value="Peptidase M42, domain 2"/>
    <property type="match status" value="1"/>
</dbReference>
<dbReference type="KEGG" id="cma:Cmaq_0950"/>
<evidence type="ECO:0000256" key="5">
    <source>
        <dbReference type="ARBA" id="ARBA00022801"/>
    </source>
</evidence>
<dbReference type="EMBL" id="CP000852">
    <property type="protein sequence ID" value="ABW01782.1"/>
    <property type="molecule type" value="Genomic_DNA"/>
</dbReference>
<dbReference type="PANTHER" id="PTHR32481">
    <property type="entry name" value="AMINOPEPTIDASE"/>
    <property type="match status" value="1"/>
</dbReference>
<keyword evidence="3" id="KW-0645">Protease</keyword>
<evidence type="ECO:0000256" key="4">
    <source>
        <dbReference type="ARBA" id="ARBA00022723"/>
    </source>
</evidence>
<evidence type="ECO:0000256" key="8">
    <source>
        <dbReference type="PIRSR" id="PIRSR001123-2"/>
    </source>
</evidence>
<feature type="binding site" evidence="8">
    <location>
        <position position="193"/>
    </location>
    <ligand>
        <name>Zn(2+)</name>
        <dbReference type="ChEBI" id="CHEBI:29105"/>
        <label>1</label>
    </ligand>
</feature>
<sequence length="384" mass="41622">MNNYKAKLSVVIMSNEEFINLLKELSEAFGPSGFEDEVRELVIKEMEPYVDELEVDKWGNVIGVRYGSRRDLKVMIAAHMDEIGLLIDSIDKNGFLRFRGIGGWNEVTLVGQRVIIKTQDGGKIKGVVGSRPPHVTPPGKEREAPEMKELFIDIGASDSSEVEKLGVRVGSVAVLDRSFEVLNNDTVTGKAFDDRVGLAVMLWMLRQLKNHEVTVYTVATVQEEVGLKGAQVAADRVYPDFAIALDTTIAADVPGVSEREYVSRLGAGPALKIMDGGRGGLFIAHPGLTNYIINIAKANNVPYQLEVLIGGTTDAAGIALRRDGIPAATISIPTRYVHSPVEVLKVSDAVNASRLLTLVVQGANEGLISSLRSRVIKGVGFKVT</sequence>
<feature type="binding site" evidence="8">
    <location>
        <position position="338"/>
    </location>
    <ligand>
        <name>Zn(2+)</name>
        <dbReference type="ChEBI" id="CHEBI:29105"/>
        <label>2</label>
    </ligand>
</feature>
<evidence type="ECO:0000256" key="1">
    <source>
        <dbReference type="ARBA" id="ARBA00006272"/>
    </source>
</evidence>
<feature type="binding site" evidence="8">
    <location>
        <position position="246"/>
    </location>
    <ligand>
        <name>Zn(2+)</name>
        <dbReference type="ChEBI" id="CHEBI:29105"/>
        <label>1</label>
    </ligand>
</feature>
<dbReference type="PIRSF" id="PIRSF001123">
    <property type="entry name" value="PepA_GA"/>
    <property type="match status" value="1"/>
</dbReference>
<organism evidence="9 10">
    <name type="scientific">Caldivirga maquilingensis (strain ATCC 700844 / DSM 13496 / JCM 10307 / IC-167)</name>
    <dbReference type="NCBI Taxonomy" id="397948"/>
    <lineage>
        <taxon>Archaea</taxon>
        <taxon>Thermoproteota</taxon>
        <taxon>Thermoprotei</taxon>
        <taxon>Thermoproteales</taxon>
        <taxon>Thermoproteaceae</taxon>
        <taxon>Caldivirga</taxon>
    </lineage>
</organism>
<feature type="binding site" evidence="8">
    <location>
        <position position="193"/>
    </location>
    <ligand>
        <name>Zn(2+)</name>
        <dbReference type="ChEBI" id="CHEBI:29105"/>
        <label>2</label>
    </ligand>
</feature>
<dbReference type="EC" id="3.2.1.4" evidence="9"/>
<evidence type="ECO:0000313" key="9">
    <source>
        <dbReference type="EMBL" id="ABW01782.1"/>
    </source>
</evidence>
<protein>
    <submittedName>
        <fullName evidence="9">Cellulase</fullName>
        <ecNumber evidence="9">3.2.1.4</ecNumber>
    </submittedName>
</protein>
<dbReference type="SUPFAM" id="SSF101821">
    <property type="entry name" value="Aminopeptidase/glucanase lid domain"/>
    <property type="match status" value="1"/>
</dbReference>
<evidence type="ECO:0000256" key="7">
    <source>
        <dbReference type="PIRSR" id="PIRSR001123-1"/>
    </source>
</evidence>